<gene>
    <name evidence="1" type="ORF">CPB84DRAFT_1733488</name>
</gene>
<dbReference type="GO" id="GO:0005737">
    <property type="term" value="C:cytoplasm"/>
    <property type="evidence" value="ECO:0007669"/>
    <property type="project" value="TreeGrafter"/>
</dbReference>
<dbReference type="PANTHER" id="PTHR48100:SF1">
    <property type="entry name" value="HISTIDINE PHOSPHATASE FAMILY PROTEIN-RELATED"/>
    <property type="match status" value="1"/>
</dbReference>
<dbReference type="EMBL" id="JADNYJ010000090">
    <property type="protein sequence ID" value="KAF8887452.1"/>
    <property type="molecule type" value="Genomic_DNA"/>
</dbReference>
<sequence length="282" mass="31789">MATTTYEYVPGNFAHDDEEQSPLAAVPHRFGLKDESKDRWTILFQQLSDLNNGSPHNVSYKFFLLSRHGQGYHNLAESKYGTDAWDDHWSKLNGDGEIIWGPDPLLTPLGKDQAEAIGREWAKEAAAGLPPPHRRYCSPLSRALDTCDIMFDGAFEDHSHAVLIVENCREENGVHTCDQRNLRSYIAKHKPHFEFEEAFTEFDELWSPNIRETKAELTLRARGVIERIFETNPEATFISITAHGGFITGFLKAIGRKLYTVPTGGVIPVIVRAVISPAHDFL</sequence>
<proteinExistence type="predicted"/>
<keyword evidence="2" id="KW-1185">Reference proteome</keyword>
<protein>
    <submittedName>
        <fullName evidence="1">Phosphoglycerate mutase</fullName>
    </submittedName>
</protein>
<organism evidence="1 2">
    <name type="scientific">Gymnopilus junonius</name>
    <name type="common">Spectacular rustgill mushroom</name>
    <name type="synonym">Gymnopilus spectabilis subsp. junonius</name>
    <dbReference type="NCBI Taxonomy" id="109634"/>
    <lineage>
        <taxon>Eukaryota</taxon>
        <taxon>Fungi</taxon>
        <taxon>Dikarya</taxon>
        <taxon>Basidiomycota</taxon>
        <taxon>Agaricomycotina</taxon>
        <taxon>Agaricomycetes</taxon>
        <taxon>Agaricomycetidae</taxon>
        <taxon>Agaricales</taxon>
        <taxon>Agaricineae</taxon>
        <taxon>Hymenogastraceae</taxon>
        <taxon>Gymnopilus</taxon>
    </lineage>
</organism>
<dbReference type="AlphaFoldDB" id="A0A9P5NJM4"/>
<dbReference type="Proteomes" id="UP000724874">
    <property type="component" value="Unassembled WGS sequence"/>
</dbReference>
<dbReference type="SUPFAM" id="SSF53254">
    <property type="entry name" value="Phosphoglycerate mutase-like"/>
    <property type="match status" value="1"/>
</dbReference>
<dbReference type="OrthoDB" id="496981at2759"/>
<dbReference type="GO" id="GO:0016791">
    <property type="term" value="F:phosphatase activity"/>
    <property type="evidence" value="ECO:0007669"/>
    <property type="project" value="TreeGrafter"/>
</dbReference>
<dbReference type="Pfam" id="PF00300">
    <property type="entry name" value="His_Phos_1"/>
    <property type="match status" value="1"/>
</dbReference>
<evidence type="ECO:0000313" key="1">
    <source>
        <dbReference type="EMBL" id="KAF8887452.1"/>
    </source>
</evidence>
<dbReference type="SMART" id="SM00855">
    <property type="entry name" value="PGAM"/>
    <property type="match status" value="1"/>
</dbReference>
<comment type="caution">
    <text evidence="1">The sequence shown here is derived from an EMBL/GenBank/DDBJ whole genome shotgun (WGS) entry which is preliminary data.</text>
</comment>
<dbReference type="CDD" id="cd07067">
    <property type="entry name" value="HP_PGM_like"/>
    <property type="match status" value="1"/>
</dbReference>
<dbReference type="PANTHER" id="PTHR48100">
    <property type="entry name" value="BROAD-SPECIFICITY PHOSPHATASE YOR283W-RELATED"/>
    <property type="match status" value="1"/>
</dbReference>
<dbReference type="Gene3D" id="3.40.50.1240">
    <property type="entry name" value="Phosphoglycerate mutase-like"/>
    <property type="match status" value="1"/>
</dbReference>
<evidence type="ECO:0000313" key="2">
    <source>
        <dbReference type="Proteomes" id="UP000724874"/>
    </source>
</evidence>
<reference evidence="1" key="1">
    <citation type="submission" date="2020-11" db="EMBL/GenBank/DDBJ databases">
        <authorList>
            <consortium name="DOE Joint Genome Institute"/>
            <person name="Ahrendt S."/>
            <person name="Riley R."/>
            <person name="Andreopoulos W."/>
            <person name="LaButti K."/>
            <person name="Pangilinan J."/>
            <person name="Ruiz-duenas F.J."/>
            <person name="Barrasa J.M."/>
            <person name="Sanchez-Garcia M."/>
            <person name="Camarero S."/>
            <person name="Miyauchi S."/>
            <person name="Serrano A."/>
            <person name="Linde D."/>
            <person name="Babiker R."/>
            <person name="Drula E."/>
            <person name="Ayuso-Fernandez I."/>
            <person name="Pacheco R."/>
            <person name="Padilla G."/>
            <person name="Ferreira P."/>
            <person name="Barriuso J."/>
            <person name="Kellner H."/>
            <person name="Castanera R."/>
            <person name="Alfaro M."/>
            <person name="Ramirez L."/>
            <person name="Pisabarro A.G."/>
            <person name="Kuo A."/>
            <person name="Tritt A."/>
            <person name="Lipzen A."/>
            <person name="He G."/>
            <person name="Yan M."/>
            <person name="Ng V."/>
            <person name="Cullen D."/>
            <person name="Martin F."/>
            <person name="Rosso M.-N."/>
            <person name="Henrissat B."/>
            <person name="Hibbett D."/>
            <person name="Martinez A.T."/>
            <person name="Grigoriev I.V."/>
        </authorList>
    </citation>
    <scope>NUCLEOTIDE SEQUENCE</scope>
    <source>
        <strain evidence="1">AH 44721</strain>
    </source>
</reference>
<dbReference type="InterPro" id="IPR013078">
    <property type="entry name" value="His_Pase_superF_clade-1"/>
</dbReference>
<dbReference type="InterPro" id="IPR050275">
    <property type="entry name" value="PGM_Phosphatase"/>
</dbReference>
<dbReference type="InterPro" id="IPR029033">
    <property type="entry name" value="His_PPase_superfam"/>
</dbReference>
<accession>A0A9P5NJM4</accession>
<name>A0A9P5NJM4_GYMJU</name>